<evidence type="ECO:0000259" key="7">
    <source>
        <dbReference type="Pfam" id="PF07980"/>
    </source>
</evidence>
<proteinExistence type="inferred from homology"/>
<keyword evidence="4" id="KW-0472">Membrane</keyword>
<evidence type="ECO:0000259" key="8">
    <source>
        <dbReference type="Pfam" id="PF14322"/>
    </source>
</evidence>
<dbReference type="InterPro" id="IPR012944">
    <property type="entry name" value="SusD_RagB_dom"/>
</dbReference>
<name>A0ABN6ENC2_9BACT</name>
<dbReference type="InterPro" id="IPR011990">
    <property type="entry name" value="TPR-like_helical_dom_sf"/>
</dbReference>
<dbReference type="Proteomes" id="UP001319045">
    <property type="component" value="Chromosome"/>
</dbReference>
<evidence type="ECO:0000256" key="2">
    <source>
        <dbReference type="ARBA" id="ARBA00006275"/>
    </source>
</evidence>
<dbReference type="Pfam" id="PF07980">
    <property type="entry name" value="SusD_RagB"/>
    <property type="match status" value="1"/>
</dbReference>
<dbReference type="Pfam" id="PF14322">
    <property type="entry name" value="SusD-like_3"/>
    <property type="match status" value="1"/>
</dbReference>
<dbReference type="RefSeq" id="WP_207153632.1">
    <property type="nucleotide sequence ID" value="NZ_AP024484.1"/>
</dbReference>
<dbReference type="EMBL" id="AP024484">
    <property type="protein sequence ID" value="BCS86038.1"/>
    <property type="molecule type" value="Genomic_DNA"/>
</dbReference>
<dbReference type="PROSITE" id="PS51257">
    <property type="entry name" value="PROKAR_LIPOPROTEIN"/>
    <property type="match status" value="1"/>
</dbReference>
<comment type="similarity">
    <text evidence="2">Belongs to the SusD family.</text>
</comment>
<dbReference type="InterPro" id="IPR033985">
    <property type="entry name" value="SusD-like_N"/>
</dbReference>
<feature type="domain" description="SusD-like N-terminal" evidence="8">
    <location>
        <begin position="105"/>
        <end position="231"/>
    </location>
</feature>
<evidence type="ECO:0000256" key="6">
    <source>
        <dbReference type="SAM" id="SignalP"/>
    </source>
</evidence>
<organism evidence="9 10">
    <name type="scientific">Prevotella herbatica</name>
    <dbReference type="NCBI Taxonomy" id="2801997"/>
    <lineage>
        <taxon>Bacteria</taxon>
        <taxon>Pseudomonadati</taxon>
        <taxon>Bacteroidota</taxon>
        <taxon>Bacteroidia</taxon>
        <taxon>Bacteroidales</taxon>
        <taxon>Prevotellaceae</taxon>
        <taxon>Prevotella</taxon>
    </lineage>
</organism>
<keyword evidence="5" id="KW-0998">Cell outer membrane</keyword>
<protein>
    <submittedName>
        <fullName evidence="9">Starch-binding protein</fullName>
    </submittedName>
</protein>
<keyword evidence="3 6" id="KW-0732">Signal</keyword>
<gene>
    <name evidence="9" type="ORF">prwr041_19310</name>
</gene>
<evidence type="ECO:0000256" key="4">
    <source>
        <dbReference type="ARBA" id="ARBA00023136"/>
    </source>
</evidence>
<comment type="subcellular location">
    <subcellularLocation>
        <location evidence="1">Cell outer membrane</location>
    </subcellularLocation>
</comment>
<evidence type="ECO:0000313" key="10">
    <source>
        <dbReference type="Proteomes" id="UP001319045"/>
    </source>
</evidence>
<sequence length="602" mass="67736">MKKYIKLSILALSLAGLSSCDMDAPNQSSLDPSVVGYTEKMAESAIMGIHQSFGETNSYRGRFIPYYGMNTDVEMINIPTLAQTPDGAKYDLCAYNATPNNTLMNTSNNAYAKFYEGIERANMVIDAIKQYGDPANRPEMAQLLGEGMTLRAVLYLDLIKGWGDVPARFEPISTNTMYQERTDRDSIYVRLLSDLKEAEDMMPWPNDNDKTKNVERVSKSFVKGLRARIALYAAGFSYRADGTVRRSNAPALSVDNMYKIARDECEDVINSGKNKLGDFKTNFTNLCMDKTDAGNESLWEVPFSDGRGRVLYTWGVKHNAKDQYTKQAQGGVNGPLPYLYYDYDNEDVRRDITCVPYDWSNESQSKQQLRKVSKWCFGKLRYEWMGRIVTSTNDDGVNFQYMRMADIYLMAAEAINQLSGPSDAWGYMEPVLSRVLPAEKVATLKNKYTANKDAFFNGIVEQRGLEFAGEQLRKADLIRWNLIDDKLAEAKTKMQALRTRTGAYADLPGSVYTKTAADGETLIIYGLNHGDTDDEGANLVSLNGYEKTSWLEPDSKTGVLKIDDDLINGLYINTPSTHAIWPIWQTFVDNSNGKLNNTWLGF</sequence>
<evidence type="ECO:0000256" key="3">
    <source>
        <dbReference type="ARBA" id="ARBA00022729"/>
    </source>
</evidence>
<evidence type="ECO:0000256" key="1">
    <source>
        <dbReference type="ARBA" id="ARBA00004442"/>
    </source>
</evidence>
<feature type="signal peptide" evidence="6">
    <location>
        <begin position="1"/>
        <end position="23"/>
    </location>
</feature>
<evidence type="ECO:0000256" key="5">
    <source>
        <dbReference type="ARBA" id="ARBA00023237"/>
    </source>
</evidence>
<dbReference type="SUPFAM" id="SSF48452">
    <property type="entry name" value="TPR-like"/>
    <property type="match status" value="1"/>
</dbReference>
<feature type="domain" description="RagB/SusD" evidence="7">
    <location>
        <begin position="388"/>
        <end position="505"/>
    </location>
</feature>
<reference evidence="9 10" key="1">
    <citation type="journal article" date="2022" name="Int. J. Syst. Evol. Microbiol.">
        <title>Prevotella herbatica sp. nov., a plant polysaccharide-decomposing anaerobic bacterium isolated from a methanogenic reactor.</title>
        <authorList>
            <person name="Uek A."/>
            <person name="Tonouchi A."/>
            <person name="Kaku N."/>
            <person name="Ueki K."/>
        </authorList>
    </citation>
    <scope>NUCLEOTIDE SEQUENCE [LARGE SCALE GENOMIC DNA]</scope>
    <source>
        <strain evidence="9 10">WR041</strain>
    </source>
</reference>
<feature type="chain" id="PRO_5045751600" evidence="6">
    <location>
        <begin position="24"/>
        <end position="602"/>
    </location>
</feature>
<evidence type="ECO:0000313" key="9">
    <source>
        <dbReference type="EMBL" id="BCS86038.1"/>
    </source>
</evidence>
<dbReference type="Gene3D" id="1.25.40.390">
    <property type="match status" value="1"/>
</dbReference>
<accession>A0ABN6ENC2</accession>
<keyword evidence="10" id="KW-1185">Reference proteome</keyword>